<dbReference type="InterPro" id="IPR029069">
    <property type="entry name" value="HotDog_dom_sf"/>
</dbReference>
<protein>
    <submittedName>
        <fullName evidence="3">HotDog domain-containing protein</fullName>
    </submittedName>
</protein>
<feature type="domain" description="Thioesterase" evidence="2">
    <location>
        <begin position="219"/>
        <end position="257"/>
    </location>
</feature>
<reference evidence="3" key="2">
    <citation type="submission" date="2023-06" db="EMBL/GenBank/DDBJ databases">
        <authorList>
            <consortium name="Lawrence Berkeley National Laboratory"/>
            <person name="Mondo S.J."/>
            <person name="Hensen N."/>
            <person name="Bonometti L."/>
            <person name="Westerberg I."/>
            <person name="Brannstrom I.O."/>
            <person name="Guillou S."/>
            <person name="Cros-Aarteil S."/>
            <person name="Calhoun S."/>
            <person name="Haridas S."/>
            <person name="Kuo A."/>
            <person name="Pangilinan J."/>
            <person name="Riley R."/>
            <person name="Labutti K."/>
            <person name="Andreopoulos B."/>
            <person name="Lipzen A."/>
            <person name="Chen C."/>
            <person name="Yanf M."/>
            <person name="Daum C."/>
            <person name="Ng V."/>
            <person name="Clum A."/>
            <person name="Steindorff A."/>
            <person name="Ohm R."/>
            <person name="Martin F."/>
            <person name="Silar P."/>
            <person name="Natvig D."/>
            <person name="Lalanne C."/>
            <person name="Gautier V."/>
            <person name="Ament-Velasquez S.L."/>
            <person name="Kruys A."/>
            <person name="Hutchinson M.I."/>
            <person name="Powell A.J."/>
            <person name="Barry K."/>
            <person name="Miller A.N."/>
            <person name="Grigoriev I.V."/>
            <person name="Debuchy R."/>
            <person name="Gladieux P."/>
            <person name="Thoren M.H."/>
            <person name="Johannesson H."/>
        </authorList>
    </citation>
    <scope>NUCLEOTIDE SEQUENCE</scope>
    <source>
        <strain evidence="3">CBS 333.67</strain>
    </source>
</reference>
<dbReference type="EMBL" id="JAUDZG010000001">
    <property type="protein sequence ID" value="KAK3310985.1"/>
    <property type="molecule type" value="Genomic_DNA"/>
</dbReference>
<evidence type="ECO:0000313" key="4">
    <source>
        <dbReference type="Proteomes" id="UP001273166"/>
    </source>
</evidence>
<reference evidence="3" key="1">
    <citation type="journal article" date="2023" name="Mol. Phylogenet. Evol.">
        <title>Genome-scale phylogeny and comparative genomics of the fungal order Sordariales.</title>
        <authorList>
            <person name="Hensen N."/>
            <person name="Bonometti L."/>
            <person name="Westerberg I."/>
            <person name="Brannstrom I.O."/>
            <person name="Guillou S."/>
            <person name="Cros-Aarteil S."/>
            <person name="Calhoun S."/>
            <person name="Haridas S."/>
            <person name="Kuo A."/>
            <person name="Mondo S."/>
            <person name="Pangilinan J."/>
            <person name="Riley R."/>
            <person name="LaButti K."/>
            <person name="Andreopoulos B."/>
            <person name="Lipzen A."/>
            <person name="Chen C."/>
            <person name="Yan M."/>
            <person name="Daum C."/>
            <person name="Ng V."/>
            <person name="Clum A."/>
            <person name="Steindorff A."/>
            <person name="Ohm R.A."/>
            <person name="Martin F."/>
            <person name="Silar P."/>
            <person name="Natvig D.O."/>
            <person name="Lalanne C."/>
            <person name="Gautier V."/>
            <person name="Ament-Velasquez S.L."/>
            <person name="Kruys A."/>
            <person name="Hutchinson M.I."/>
            <person name="Powell A.J."/>
            <person name="Barry K."/>
            <person name="Miller A.N."/>
            <person name="Grigoriev I.V."/>
            <person name="Debuchy R."/>
            <person name="Gladieux P."/>
            <person name="Hiltunen Thoren M."/>
            <person name="Johannesson H."/>
        </authorList>
    </citation>
    <scope>NUCLEOTIDE SEQUENCE</scope>
    <source>
        <strain evidence="3">CBS 333.67</strain>
    </source>
</reference>
<dbReference type="Gene3D" id="3.10.129.10">
    <property type="entry name" value="Hotdog Thioesterase"/>
    <property type="match status" value="1"/>
</dbReference>
<evidence type="ECO:0000313" key="3">
    <source>
        <dbReference type="EMBL" id="KAK3310985.1"/>
    </source>
</evidence>
<evidence type="ECO:0000259" key="2">
    <source>
        <dbReference type="Pfam" id="PF03061"/>
    </source>
</evidence>
<organism evidence="3 4">
    <name type="scientific">Chaetomium strumarium</name>
    <dbReference type="NCBI Taxonomy" id="1170767"/>
    <lineage>
        <taxon>Eukaryota</taxon>
        <taxon>Fungi</taxon>
        <taxon>Dikarya</taxon>
        <taxon>Ascomycota</taxon>
        <taxon>Pezizomycotina</taxon>
        <taxon>Sordariomycetes</taxon>
        <taxon>Sordariomycetidae</taxon>
        <taxon>Sordariales</taxon>
        <taxon>Chaetomiaceae</taxon>
        <taxon>Chaetomium</taxon>
    </lineage>
</organism>
<evidence type="ECO:0000256" key="1">
    <source>
        <dbReference type="SAM" id="MobiDB-lite"/>
    </source>
</evidence>
<dbReference type="AlphaFoldDB" id="A0AAJ0M6T1"/>
<dbReference type="InterPro" id="IPR006683">
    <property type="entry name" value="Thioestr_dom"/>
</dbReference>
<dbReference type="SUPFAM" id="SSF54637">
    <property type="entry name" value="Thioesterase/thiol ester dehydrase-isomerase"/>
    <property type="match status" value="1"/>
</dbReference>
<feature type="compositionally biased region" description="Polar residues" evidence="1">
    <location>
        <begin position="39"/>
        <end position="51"/>
    </location>
</feature>
<proteinExistence type="predicted"/>
<dbReference type="InterPro" id="IPR052061">
    <property type="entry name" value="PTE-AB_protein"/>
</dbReference>
<dbReference type="PANTHER" id="PTHR47260:SF1">
    <property type="entry name" value="UPF0644 PROTEIN PB2B4.06"/>
    <property type="match status" value="1"/>
</dbReference>
<dbReference type="GeneID" id="87887298"/>
<comment type="caution">
    <text evidence="3">The sequence shown here is derived from an EMBL/GenBank/DDBJ whole genome shotgun (WGS) entry which is preliminary data.</text>
</comment>
<name>A0AAJ0M6T1_9PEZI</name>
<dbReference type="Pfam" id="PF03061">
    <property type="entry name" value="4HBT"/>
    <property type="match status" value="1"/>
</dbReference>
<accession>A0AAJ0M6T1</accession>
<dbReference type="RefSeq" id="XP_062726765.1">
    <property type="nucleotide sequence ID" value="XM_062868469.1"/>
</dbReference>
<keyword evidence="4" id="KW-1185">Reference proteome</keyword>
<dbReference type="PANTHER" id="PTHR47260">
    <property type="entry name" value="UPF0644 PROTEIN PB2B4.06"/>
    <property type="match status" value="1"/>
</dbReference>
<feature type="region of interest" description="Disordered" evidence="1">
    <location>
        <begin position="39"/>
        <end position="92"/>
    </location>
</feature>
<dbReference type="CDD" id="cd03443">
    <property type="entry name" value="PaaI_thioesterase"/>
    <property type="match status" value="1"/>
</dbReference>
<dbReference type="Proteomes" id="UP001273166">
    <property type="component" value="Unassembled WGS sequence"/>
</dbReference>
<sequence length="339" mass="36549">MVTRIPYGQLLKLAQRHGYGSSLATKYFQPKPSILAVQSRQLQPLSTSPTPRQEPRHPPVPLNPSEPTTVQAEPADPEQTSTAPPPSPKTKPRLAPRLILALAFTLLGATLGSSARLLLNPPTPPTPGSEEDTYTTRVLHEQASKLPIVQQLSSDAATWEESWAAYESLSPEHRAQHISAGALGGSRGVGGYQRVWRNRTTGELVSVIYFGAATAGWPGVVHGGCLATILDESCGRAAFREWGGRGGVTASLGLEYKNVTLANGFYVVRVRVRPEEELPEKERGKRHYKCFVDATVEDAVTGAITVVAEALFVGGQGKNGKNKIGGVLRKNPQDAHLRF</sequence>
<gene>
    <name evidence="3" type="ORF">B0T15DRAFT_520054</name>
</gene>